<keyword evidence="9" id="KW-1185">Reference proteome</keyword>
<name>G2Q3U4_THET4</name>
<evidence type="ECO:0000313" key="9">
    <source>
        <dbReference type="Proteomes" id="UP000007322"/>
    </source>
</evidence>
<protein>
    <submittedName>
        <fullName evidence="8">Uncharacterized protein</fullName>
    </submittedName>
</protein>
<reference evidence="8 9" key="1">
    <citation type="journal article" date="2011" name="Nat. Biotechnol.">
        <title>Comparative genomic analysis of the thermophilic biomass-degrading fungi Myceliophthora thermophila and Thielavia terrestris.</title>
        <authorList>
            <person name="Berka R.M."/>
            <person name="Grigoriev I.V."/>
            <person name="Otillar R."/>
            <person name="Salamov A."/>
            <person name="Grimwood J."/>
            <person name="Reid I."/>
            <person name="Ishmael N."/>
            <person name="John T."/>
            <person name="Darmond C."/>
            <person name="Moisan M.-C."/>
            <person name="Henrissat B."/>
            <person name="Coutinho P.M."/>
            <person name="Lombard V."/>
            <person name="Natvig D.O."/>
            <person name="Lindquist E."/>
            <person name="Schmutz J."/>
            <person name="Lucas S."/>
            <person name="Harris P."/>
            <person name="Powlowski J."/>
            <person name="Bellemare A."/>
            <person name="Taylor D."/>
            <person name="Butler G."/>
            <person name="de Vries R.P."/>
            <person name="Allijn I.E."/>
            <person name="van den Brink J."/>
            <person name="Ushinsky S."/>
            <person name="Storms R."/>
            <person name="Powell A.J."/>
            <person name="Paulsen I.T."/>
            <person name="Elbourne L.D.H."/>
            <person name="Baker S.E."/>
            <person name="Magnuson J."/>
            <person name="LaBoissiere S."/>
            <person name="Clutterbuck A.J."/>
            <person name="Martinez D."/>
            <person name="Wogulis M."/>
            <person name="de Leon A.L."/>
            <person name="Rey M.W."/>
            <person name="Tsang A."/>
        </authorList>
    </citation>
    <scope>NUCLEOTIDE SEQUENCE [LARGE SCALE GENOMIC DNA]</scope>
    <source>
        <strain evidence="9">ATCC 42464 / BCRC 31852 / DSM 1799</strain>
    </source>
</reference>
<feature type="region of interest" description="Disordered" evidence="7">
    <location>
        <begin position="399"/>
        <end position="476"/>
    </location>
</feature>
<dbReference type="PANTHER" id="PTHR47659:SF4">
    <property type="entry name" value="ZN(II)2CYS6 TRANSCRIPTION FACTOR (EUROFUNG)"/>
    <property type="match status" value="1"/>
</dbReference>
<keyword evidence="6" id="KW-0539">Nucleus</keyword>
<evidence type="ECO:0000313" key="8">
    <source>
        <dbReference type="EMBL" id="AEO55247.1"/>
    </source>
</evidence>
<dbReference type="eggNOG" id="ENOG502S5NV">
    <property type="taxonomic scope" value="Eukaryota"/>
</dbReference>
<feature type="region of interest" description="Disordered" evidence="7">
    <location>
        <begin position="303"/>
        <end position="369"/>
    </location>
</feature>
<evidence type="ECO:0000256" key="1">
    <source>
        <dbReference type="ARBA" id="ARBA00022723"/>
    </source>
</evidence>
<dbReference type="OMA" id="VENQPMT"/>
<evidence type="ECO:0000256" key="7">
    <source>
        <dbReference type="SAM" id="MobiDB-lite"/>
    </source>
</evidence>
<dbReference type="GO" id="GO:0003677">
    <property type="term" value="F:DNA binding"/>
    <property type="evidence" value="ECO:0007669"/>
    <property type="project" value="UniProtKB-KW"/>
</dbReference>
<evidence type="ECO:0000256" key="4">
    <source>
        <dbReference type="ARBA" id="ARBA00023125"/>
    </source>
</evidence>
<evidence type="ECO:0000256" key="2">
    <source>
        <dbReference type="ARBA" id="ARBA00022833"/>
    </source>
</evidence>
<dbReference type="VEuPathDB" id="FungiDB:MYCTH_2116000"/>
<dbReference type="KEGG" id="mtm:MYCTH_2116000"/>
<evidence type="ECO:0000256" key="3">
    <source>
        <dbReference type="ARBA" id="ARBA00023015"/>
    </source>
</evidence>
<feature type="compositionally biased region" description="Polar residues" evidence="7">
    <location>
        <begin position="327"/>
        <end position="340"/>
    </location>
</feature>
<gene>
    <name evidence="8" type="ORF">MYCTH_2116000</name>
</gene>
<proteinExistence type="predicted"/>
<dbReference type="InParanoid" id="G2Q3U4"/>
<dbReference type="RefSeq" id="XP_003660492.1">
    <property type="nucleotide sequence ID" value="XM_003660444.1"/>
</dbReference>
<dbReference type="GeneID" id="11508285"/>
<dbReference type="EMBL" id="CP003002">
    <property type="protein sequence ID" value="AEO55247.1"/>
    <property type="molecule type" value="Genomic_DNA"/>
</dbReference>
<dbReference type="Proteomes" id="UP000007322">
    <property type="component" value="Chromosome 1"/>
</dbReference>
<keyword evidence="5" id="KW-0804">Transcription</keyword>
<feature type="compositionally biased region" description="Basic and acidic residues" evidence="7">
    <location>
        <begin position="341"/>
        <end position="354"/>
    </location>
</feature>
<dbReference type="GO" id="GO:0046872">
    <property type="term" value="F:metal ion binding"/>
    <property type="evidence" value="ECO:0007669"/>
    <property type="project" value="UniProtKB-KW"/>
</dbReference>
<dbReference type="AlphaFoldDB" id="G2Q3U4"/>
<feature type="compositionally biased region" description="Polar residues" evidence="7">
    <location>
        <begin position="427"/>
        <end position="441"/>
    </location>
</feature>
<keyword evidence="2" id="KW-0862">Zinc</keyword>
<dbReference type="STRING" id="573729.G2Q3U4"/>
<evidence type="ECO:0000256" key="6">
    <source>
        <dbReference type="ARBA" id="ARBA00023242"/>
    </source>
</evidence>
<keyword evidence="4" id="KW-0238">DNA-binding</keyword>
<organism evidence="8 9">
    <name type="scientific">Thermothelomyces thermophilus (strain ATCC 42464 / BCRC 31852 / DSM 1799)</name>
    <name type="common">Sporotrichum thermophile</name>
    <dbReference type="NCBI Taxonomy" id="573729"/>
    <lineage>
        <taxon>Eukaryota</taxon>
        <taxon>Fungi</taxon>
        <taxon>Dikarya</taxon>
        <taxon>Ascomycota</taxon>
        <taxon>Pezizomycotina</taxon>
        <taxon>Sordariomycetes</taxon>
        <taxon>Sordariomycetidae</taxon>
        <taxon>Sordariales</taxon>
        <taxon>Chaetomiaceae</taxon>
        <taxon>Thermothelomyces</taxon>
    </lineage>
</organism>
<sequence length="499" mass="54297">MPLITGQNGPLLQGGCLILRLAGPLSFKYRGTCCRSTALAALSAAWYFLAIMSIAQRPCSRCVSTNKEAACVDVQHKKRGRPRLRDDGQARYEGSGFGSAADAMRRPLVYDPGPRLGMVHDDPVRRSQSYRVLKSQPAEPIAPRFLERGLASDANVYPAPLSNALARAPEEPVAYLTIGLEFSRVSPSFLSAIGRSSVTGVDFANVLVAEDRPRASRLRQQAQEEQTSKDPAYLPPIFNERSEAVMQSLSFTPEEVSRYPLHWLDTFTFLGDDGHARPISVRAGLASRDSIYFVVLLLNRTNQPSYPTPSPSSLRDLGGSFDPGLQPYSQSTPPSATFDSRQSRLSDAGHHDPRQTAQLTGGSSLHMLPARRPSLLSSPYGLSPGRADYPITPSAYQVPRTEAHPSGRPSQLTDYQLPLPRIRSPPLGTSQQRDVPQTQQSLPPPPAPPPPPPPHPPPPPAAAAAAAAVVPPYQAREERTRIEIGGLIEQPETREIQEK</sequence>
<feature type="compositionally biased region" description="Low complexity" evidence="7">
    <location>
        <begin position="462"/>
        <end position="472"/>
    </location>
</feature>
<dbReference type="OrthoDB" id="5575144at2759"/>
<dbReference type="InterPro" id="IPR050335">
    <property type="entry name" value="ERT1_acuK_gluconeogen_tf"/>
</dbReference>
<accession>G2Q3U4</accession>
<dbReference type="HOGENOM" id="CLU_028977_1_0_1"/>
<evidence type="ECO:0000256" key="5">
    <source>
        <dbReference type="ARBA" id="ARBA00023163"/>
    </source>
</evidence>
<keyword evidence="3" id="KW-0805">Transcription regulation</keyword>
<dbReference type="PANTHER" id="PTHR47659">
    <property type="entry name" value="ZN(II)2CYS6 TRANSCRIPTION FACTOR (EUROFUNG)-RELATED"/>
    <property type="match status" value="1"/>
</dbReference>
<feature type="compositionally biased region" description="Pro residues" evidence="7">
    <location>
        <begin position="442"/>
        <end position="461"/>
    </location>
</feature>
<keyword evidence="1" id="KW-0479">Metal-binding</keyword>